<name>A0ABU4MUX1_9ACTN</name>
<dbReference type="Proteomes" id="UP001282474">
    <property type="component" value="Unassembled WGS sequence"/>
</dbReference>
<organism evidence="2 3">
    <name type="scientific">Streptomyces caniscabiei</name>
    <dbReference type="NCBI Taxonomy" id="2746961"/>
    <lineage>
        <taxon>Bacteria</taxon>
        <taxon>Bacillati</taxon>
        <taxon>Actinomycetota</taxon>
        <taxon>Actinomycetes</taxon>
        <taxon>Kitasatosporales</taxon>
        <taxon>Streptomycetaceae</taxon>
        <taxon>Streptomyces</taxon>
    </lineage>
</organism>
<dbReference type="EMBL" id="JARAWJ010000025">
    <property type="protein sequence ID" value="MDX3041229.1"/>
    <property type="molecule type" value="Genomic_DNA"/>
</dbReference>
<gene>
    <name evidence="2" type="ORF">PV383_29150</name>
</gene>
<comment type="caution">
    <text evidence="2">The sequence shown here is derived from an EMBL/GenBank/DDBJ whole genome shotgun (WGS) entry which is preliminary data.</text>
</comment>
<sequence>MNDGGGGGGGGGEGKDLQVEGLALITEGINLAMSELRELGMVGEASVGRGFSDLALSGLELGHGGLTSALDTFCERWEWGVRALILEGSAFADAVGLAAGTFHETEQYIDGTFKIAANSVMGNPHLGEDQVTQMSWSEIGDNHMFATSDWSAESWERAQGNVDQAWNDTQRDVMTSPVLQNGPVDPQASMGMTDQQYEAWLDQQYGPSREEREQAAQAGADENQRGGGGGAG</sequence>
<proteinExistence type="predicted"/>
<dbReference type="RefSeq" id="WP_093789298.1">
    <property type="nucleotide sequence ID" value="NZ_JABXWF010000016.1"/>
</dbReference>
<evidence type="ECO:0000313" key="2">
    <source>
        <dbReference type="EMBL" id="MDX3041229.1"/>
    </source>
</evidence>
<reference evidence="2 3" key="1">
    <citation type="journal article" date="2023" name="Microb. Genom.">
        <title>Mesoterricola silvestris gen. nov., sp. nov., Mesoterricola sediminis sp. nov., Geothrix oryzae sp. nov., Geothrix edaphica sp. nov., Geothrix rubra sp. nov., and Geothrix limicola sp. nov., six novel members of Acidobacteriota isolated from soils.</title>
        <authorList>
            <person name="Weisberg A.J."/>
            <person name="Pearce E."/>
            <person name="Kramer C.G."/>
            <person name="Chang J.H."/>
            <person name="Clarke C.R."/>
        </authorList>
    </citation>
    <scope>NUCLEOTIDE SEQUENCE [LARGE SCALE GENOMIC DNA]</scope>
    <source>
        <strain evidence="2 3">NE20-4-1</strain>
    </source>
</reference>
<evidence type="ECO:0000313" key="3">
    <source>
        <dbReference type="Proteomes" id="UP001282474"/>
    </source>
</evidence>
<keyword evidence="3" id="KW-1185">Reference proteome</keyword>
<protein>
    <submittedName>
        <fullName evidence="2">Uncharacterized protein</fullName>
    </submittedName>
</protein>
<accession>A0ABU4MUX1</accession>
<feature type="region of interest" description="Disordered" evidence="1">
    <location>
        <begin position="175"/>
        <end position="232"/>
    </location>
</feature>
<evidence type="ECO:0000256" key="1">
    <source>
        <dbReference type="SAM" id="MobiDB-lite"/>
    </source>
</evidence>